<dbReference type="OrthoDB" id="7864872at2"/>
<organism evidence="1 2">
    <name type="scientific">Actibacterium atlanticum</name>
    <dbReference type="NCBI Taxonomy" id="1461693"/>
    <lineage>
        <taxon>Bacteria</taxon>
        <taxon>Pseudomonadati</taxon>
        <taxon>Pseudomonadota</taxon>
        <taxon>Alphaproteobacteria</taxon>
        <taxon>Rhodobacterales</taxon>
        <taxon>Roseobacteraceae</taxon>
        <taxon>Actibacterium</taxon>
    </lineage>
</organism>
<keyword evidence="2" id="KW-1185">Reference proteome</keyword>
<proteinExistence type="predicted"/>
<accession>A0A058ZQ22</accession>
<dbReference type="Proteomes" id="UP000024836">
    <property type="component" value="Unassembled WGS sequence"/>
</dbReference>
<evidence type="ECO:0000313" key="1">
    <source>
        <dbReference type="EMBL" id="KCV83658.1"/>
    </source>
</evidence>
<evidence type="ECO:0000313" key="2">
    <source>
        <dbReference type="Proteomes" id="UP000024836"/>
    </source>
</evidence>
<dbReference type="EMBL" id="AQQY01000001">
    <property type="protein sequence ID" value="KCV83658.1"/>
    <property type="molecule type" value="Genomic_DNA"/>
</dbReference>
<dbReference type="AlphaFoldDB" id="A0A058ZQ22"/>
<reference evidence="1 2" key="1">
    <citation type="submission" date="2013-04" db="EMBL/GenBank/DDBJ databases">
        <title>Shimia sp. 22II-S11-Z10 Genome Sequencing.</title>
        <authorList>
            <person name="Lai Q."/>
            <person name="Li G."/>
            <person name="Shao Z."/>
        </authorList>
    </citation>
    <scope>NUCLEOTIDE SEQUENCE [LARGE SCALE GENOMIC DNA]</scope>
    <source>
        <strain evidence="2">22II-S11-Z10</strain>
    </source>
</reference>
<dbReference type="RefSeq" id="WP_035247716.1">
    <property type="nucleotide sequence ID" value="NZ_AQQY01000001.1"/>
</dbReference>
<protein>
    <submittedName>
        <fullName evidence="1">Uncharacterized protein</fullName>
    </submittedName>
</protein>
<sequence length="124" mass="13743">MNRIQELPNTSSDLSPRDLVLVIGMERGSLPDFTGGLQRTRCEFLPFTLLHAALSSAPFAKHVVSPLVAEHFDAMDLAHELQRVGFRGVYSVIVPALPRPEIVTRELHQICPGIKVQLIPRASH</sequence>
<gene>
    <name evidence="1" type="ORF">ATO10_02820</name>
</gene>
<name>A0A058ZQ22_9RHOB</name>
<comment type="caution">
    <text evidence="1">The sequence shown here is derived from an EMBL/GenBank/DDBJ whole genome shotgun (WGS) entry which is preliminary data.</text>
</comment>